<proteinExistence type="predicted"/>
<evidence type="ECO:0000256" key="1">
    <source>
        <dbReference type="SAM" id="Phobius"/>
    </source>
</evidence>
<protein>
    <recommendedName>
        <fullName evidence="4">DUF4199 domain-containing protein</fullName>
    </recommendedName>
</protein>
<feature type="transmembrane region" description="Helical" evidence="1">
    <location>
        <begin position="71"/>
        <end position="91"/>
    </location>
</feature>
<evidence type="ECO:0000313" key="2">
    <source>
        <dbReference type="EMBL" id="OKY93885.1"/>
    </source>
</evidence>
<name>A0A1Q6F4T5_9BACT</name>
<evidence type="ECO:0000313" key="3">
    <source>
        <dbReference type="Proteomes" id="UP000187417"/>
    </source>
</evidence>
<feature type="transmembrane region" description="Helical" evidence="1">
    <location>
        <begin position="37"/>
        <end position="59"/>
    </location>
</feature>
<dbReference type="InterPro" id="IPR025250">
    <property type="entry name" value="DUF4199"/>
</dbReference>
<keyword evidence="1" id="KW-1133">Transmembrane helix</keyword>
<dbReference type="EMBL" id="MNQH01000031">
    <property type="protein sequence ID" value="OKY93885.1"/>
    <property type="molecule type" value="Genomic_DNA"/>
</dbReference>
<reference evidence="2 3" key="1">
    <citation type="journal article" date="2016" name="Nat. Biotechnol.">
        <title>Measurement of bacterial replication rates in microbial communities.</title>
        <authorList>
            <person name="Brown C.T."/>
            <person name="Olm M.R."/>
            <person name="Thomas B.C."/>
            <person name="Banfield J.F."/>
        </authorList>
    </citation>
    <scope>NUCLEOTIDE SEQUENCE [LARGE SCALE GENOMIC DNA]</scope>
    <source>
        <strain evidence="2">CAG:67_53_122</strain>
    </source>
</reference>
<feature type="transmembrane region" description="Helical" evidence="1">
    <location>
        <begin position="157"/>
        <end position="176"/>
    </location>
</feature>
<evidence type="ECO:0008006" key="4">
    <source>
        <dbReference type="Google" id="ProtNLM"/>
    </source>
</evidence>
<keyword evidence="1" id="KW-0812">Transmembrane</keyword>
<feature type="transmembrane region" description="Helical" evidence="1">
    <location>
        <begin position="12"/>
        <end position="31"/>
    </location>
</feature>
<dbReference type="Proteomes" id="UP000187417">
    <property type="component" value="Unassembled WGS sequence"/>
</dbReference>
<organism evidence="2 3">
    <name type="scientific">Alistipes putredinis</name>
    <dbReference type="NCBI Taxonomy" id="28117"/>
    <lineage>
        <taxon>Bacteria</taxon>
        <taxon>Pseudomonadati</taxon>
        <taxon>Bacteroidota</taxon>
        <taxon>Bacteroidia</taxon>
        <taxon>Bacteroidales</taxon>
        <taxon>Rikenellaceae</taxon>
        <taxon>Alistipes</taxon>
    </lineage>
</organism>
<accession>A0A1Q6F4T5</accession>
<dbReference type="Pfam" id="PF13858">
    <property type="entry name" value="DUF4199"/>
    <property type="match status" value="1"/>
</dbReference>
<sequence>MTKFKFWNEVCKYGAIIGLVMSVAFVIEQSLMLSGWFSTMGLVWVLAAVVYIVLLYRFAKRRREQYGQEQGFPFGHGLGFILALILASAMIKGVVEYLYRSVFIGYSEYIDRYTSALIRFAEEGKFPASMEGVFAEMLKTIQEASEPSIQATVGASIWGNLIVGLVLGLILAGILARAPRPFGPQSEE</sequence>
<dbReference type="RefSeq" id="WP_004327793.1">
    <property type="nucleotide sequence ID" value="NZ_BAAFKT010000006.1"/>
</dbReference>
<comment type="caution">
    <text evidence="2">The sequence shown here is derived from an EMBL/GenBank/DDBJ whole genome shotgun (WGS) entry which is preliminary data.</text>
</comment>
<keyword evidence="1" id="KW-0472">Membrane</keyword>
<dbReference type="GeneID" id="73802339"/>
<dbReference type="AlphaFoldDB" id="A0A1Q6F4T5"/>
<gene>
    <name evidence="2" type="ORF">BHV66_07310</name>
</gene>
<dbReference type="STRING" id="28117.BHV66_07310"/>